<reference evidence="2 3" key="1">
    <citation type="submission" date="2018-02" db="EMBL/GenBank/DDBJ databases">
        <title>Subsurface microbial communities from deep shales in Ohio and West Virginia, USA.</title>
        <authorList>
            <person name="Wrighton K."/>
        </authorList>
    </citation>
    <scope>NUCLEOTIDE SEQUENCE [LARGE SCALE GENOMIC DNA]</scope>
    <source>
        <strain evidence="2 3">OWC-G53F</strain>
    </source>
</reference>
<dbReference type="RefSeq" id="WP_104423084.1">
    <property type="nucleotide sequence ID" value="NZ_PTIY01000004.1"/>
</dbReference>
<feature type="transmembrane region" description="Helical" evidence="1">
    <location>
        <begin position="375"/>
        <end position="395"/>
    </location>
</feature>
<keyword evidence="1" id="KW-0812">Transmembrane</keyword>
<protein>
    <submittedName>
        <fullName evidence="2">AGZA family xanthine/uracil permease-like MFS transporter</fullName>
    </submittedName>
</protein>
<feature type="transmembrane region" description="Helical" evidence="1">
    <location>
        <begin position="321"/>
        <end position="345"/>
    </location>
</feature>
<accession>A0A2S6H4A3</accession>
<dbReference type="OrthoDB" id="3320984at2"/>
<dbReference type="EMBL" id="PTIY01000004">
    <property type="protein sequence ID" value="PPK72284.1"/>
    <property type="molecule type" value="Genomic_DNA"/>
</dbReference>
<feature type="transmembrane region" description="Helical" evidence="1">
    <location>
        <begin position="12"/>
        <end position="34"/>
    </location>
</feature>
<dbReference type="PANTHER" id="PTHR31610">
    <property type="entry name" value="SLR0360 PROTEIN"/>
    <property type="match status" value="1"/>
</dbReference>
<feature type="transmembrane region" description="Helical" evidence="1">
    <location>
        <begin position="149"/>
        <end position="167"/>
    </location>
</feature>
<feature type="transmembrane region" description="Helical" evidence="1">
    <location>
        <begin position="40"/>
        <end position="60"/>
    </location>
</feature>
<keyword evidence="1" id="KW-1133">Transmembrane helix</keyword>
<organism evidence="2 3">
    <name type="scientific">Methylobacter tundripaludum</name>
    <dbReference type="NCBI Taxonomy" id="173365"/>
    <lineage>
        <taxon>Bacteria</taxon>
        <taxon>Pseudomonadati</taxon>
        <taxon>Pseudomonadota</taxon>
        <taxon>Gammaproteobacteria</taxon>
        <taxon>Methylococcales</taxon>
        <taxon>Methylococcaceae</taxon>
        <taxon>Methylobacter</taxon>
    </lineage>
</organism>
<evidence type="ECO:0000256" key="1">
    <source>
        <dbReference type="SAM" id="Phobius"/>
    </source>
</evidence>
<feature type="transmembrane region" description="Helical" evidence="1">
    <location>
        <begin position="351"/>
        <end position="368"/>
    </location>
</feature>
<name>A0A2S6H4A3_9GAMM</name>
<feature type="transmembrane region" description="Helical" evidence="1">
    <location>
        <begin position="201"/>
        <end position="221"/>
    </location>
</feature>
<comment type="caution">
    <text evidence="2">The sequence shown here is derived from an EMBL/GenBank/DDBJ whole genome shotgun (WGS) entry which is preliminary data.</text>
</comment>
<dbReference type="AlphaFoldDB" id="A0A2S6H4A3"/>
<feature type="transmembrane region" description="Helical" evidence="1">
    <location>
        <begin position="290"/>
        <end position="309"/>
    </location>
</feature>
<dbReference type="Proteomes" id="UP000238071">
    <property type="component" value="Unassembled WGS sequence"/>
</dbReference>
<sequence>MKWFVRADIDGFFGLALDNLVQLLVIVGLCRHVLGFSDNLIYQHILPGAAVSLLVGNLYYAYQAKKLAESSGRNDICALPYGINTVSLFAYIFLVMLPAKMLAEAAGAENPEQTAWQAGLLACFGSGLIELSGAFVVERLRKATPRAALLSTLSGIALTFISLGFLFRTYAHPVVGLVTLGVILLVYFGKLRFRGNIPGGLVAVALGSLLSWLMGLAPVGAMPDNQLSLYLPVPVLGDLFEVLASEHNLSYLSVIIPMGLFNLIGSLQNIESAEAAGDSYPTKPSLAVNGIGTLAASLFGSCFPTTIYIGHPGWKAMGARAGYSILNGAFITLICLTGSLSYIAWAVPVDAGMAIVLWIGIVIAAQAFQETPKSHAPAVVMGLLPGIAAWGAFMAKNGVRAADYGSGSMPAFSDAMLMRFQQSDIWIHGAFALEQGFIFTAMILSALTVAIIERQFVKAAIWSGAASLLSASGLIHSYRWTVSDTALSLTPAWEWSIAYALMGLIFLSAKWICVKD</sequence>
<feature type="transmembrane region" description="Helical" evidence="1">
    <location>
        <begin position="492"/>
        <end position="513"/>
    </location>
</feature>
<dbReference type="PANTHER" id="PTHR31610:SF0">
    <property type="entry name" value="SLC26A_SULP TRANSPORTER DOMAIN-CONTAINING PROTEIN"/>
    <property type="match status" value="1"/>
</dbReference>
<feature type="transmembrane region" description="Helical" evidence="1">
    <location>
        <begin position="81"/>
        <end position="103"/>
    </location>
</feature>
<evidence type="ECO:0000313" key="2">
    <source>
        <dbReference type="EMBL" id="PPK72284.1"/>
    </source>
</evidence>
<feature type="transmembrane region" description="Helical" evidence="1">
    <location>
        <begin position="115"/>
        <end position="137"/>
    </location>
</feature>
<keyword evidence="3" id="KW-1185">Reference proteome</keyword>
<keyword evidence="1" id="KW-0472">Membrane</keyword>
<feature type="transmembrane region" description="Helical" evidence="1">
    <location>
        <begin position="459"/>
        <end position="480"/>
    </location>
</feature>
<gene>
    <name evidence="2" type="ORF">B0F88_10476</name>
</gene>
<proteinExistence type="predicted"/>
<feature type="transmembrane region" description="Helical" evidence="1">
    <location>
        <begin position="173"/>
        <end position="189"/>
    </location>
</feature>
<evidence type="ECO:0000313" key="3">
    <source>
        <dbReference type="Proteomes" id="UP000238071"/>
    </source>
</evidence>
<feature type="transmembrane region" description="Helical" evidence="1">
    <location>
        <begin position="425"/>
        <end position="452"/>
    </location>
</feature>